<sequence length="196" mass="23332">MTLPMHSNNPNDPIRKLTEMIDEVNFMKYNEEVQTGPIEKYIDHPFFKNNTRVIQRLNELYKSTENENVLFLMYNRSIAQFHYSYYANFADYFIKVCNYAAADYILRKGIRMECYRKQVLVDMLEKLPLQQIVADENVRKVFKRKSIVLFNKEWVNQERSYVSNLVVHCNGQCFGLMERKAYDYLKKTGAKDFAGI</sequence>
<dbReference type="OrthoDB" id="10350816at2759"/>
<dbReference type="OMA" id="QFHYSYY"/>
<dbReference type="HOGENOM" id="CLU_1435447_0_0_1"/>
<evidence type="ECO:0000313" key="2">
    <source>
        <dbReference type="Proteomes" id="UP000011185"/>
    </source>
</evidence>
<keyword evidence="2" id="KW-1185">Reference proteome</keyword>
<dbReference type="InParanoid" id="L7JQU9"/>
<proteinExistence type="predicted"/>
<dbReference type="VEuPathDB" id="MicrosporidiaDB:THOM_3283"/>
<evidence type="ECO:0000313" key="1">
    <source>
        <dbReference type="EMBL" id="ELQ73804.1"/>
    </source>
</evidence>
<organism evidence="1 2">
    <name type="scientific">Trachipleistophora hominis</name>
    <name type="common">Microsporidian parasite</name>
    <dbReference type="NCBI Taxonomy" id="72359"/>
    <lineage>
        <taxon>Eukaryota</taxon>
        <taxon>Fungi</taxon>
        <taxon>Fungi incertae sedis</taxon>
        <taxon>Microsporidia</taxon>
        <taxon>Pleistophoridae</taxon>
        <taxon>Trachipleistophora</taxon>
    </lineage>
</organism>
<name>L7JQU9_TRAHO</name>
<dbReference type="Gene3D" id="1.25.40.430">
    <property type="match status" value="1"/>
</dbReference>
<dbReference type="InterPro" id="IPR031522">
    <property type="entry name" value="Mad3_Bub1_I_2"/>
</dbReference>
<accession>L7JQU9</accession>
<dbReference type="AlphaFoldDB" id="L7JQU9"/>
<gene>
    <name evidence="1" type="ORF">THOM_3283</name>
</gene>
<dbReference type="Pfam" id="PF17014">
    <property type="entry name" value="Mad3_BUB1_I_2"/>
    <property type="match status" value="1"/>
</dbReference>
<reference evidence="1 2" key="1">
    <citation type="journal article" date="2012" name="PLoS Pathog.">
        <title>The genome of the obligate intracellular parasite Trachipleistophora hominis: new insights into microsporidian genome dynamics and reductive evolution.</title>
        <authorList>
            <person name="Heinz E."/>
            <person name="Williams T.A."/>
            <person name="Nakjang S."/>
            <person name="Noel C.J."/>
            <person name="Swan D.C."/>
            <person name="Goldberg A.V."/>
            <person name="Harris S.R."/>
            <person name="Weinmaier T."/>
            <person name="Markert S."/>
            <person name="Becher D."/>
            <person name="Bernhardt J."/>
            <person name="Dagan T."/>
            <person name="Hacker C."/>
            <person name="Lucocq J.M."/>
            <person name="Schweder T."/>
            <person name="Rattei T."/>
            <person name="Hall N."/>
            <person name="Hirt R.P."/>
            <person name="Embley T.M."/>
        </authorList>
    </citation>
    <scope>NUCLEOTIDE SEQUENCE [LARGE SCALE GENOMIC DNA]</scope>
</reference>
<dbReference type="Proteomes" id="UP000011185">
    <property type="component" value="Unassembled WGS sequence"/>
</dbReference>
<dbReference type="EMBL" id="JH994105">
    <property type="protein sequence ID" value="ELQ73804.1"/>
    <property type="molecule type" value="Genomic_DNA"/>
</dbReference>
<protein>
    <submittedName>
        <fullName evidence="1">Putative Mad3/BUB1 like region 1 protein</fullName>
    </submittedName>
</protein>